<dbReference type="OrthoDB" id="673905at2"/>
<reference evidence="1 2" key="1">
    <citation type="submission" date="2019-08" db="EMBL/GenBank/DDBJ databases">
        <title>Whole genome sequencing of chitin degrading bacteria Chitinophaga pinensis YS16.</title>
        <authorList>
            <person name="Singh R.P."/>
            <person name="Manchanda G."/>
            <person name="Maurya I.K."/>
            <person name="Joshi N.K."/>
            <person name="Srivastava A.K."/>
        </authorList>
    </citation>
    <scope>NUCLEOTIDE SEQUENCE [LARGE SCALE GENOMIC DNA]</scope>
    <source>
        <strain evidence="1 2">YS-16</strain>
    </source>
</reference>
<gene>
    <name evidence="1" type="ORF">FEF09_14090</name>
</gene>
<name>A0A5C6LTK5_9BACT</name>
<accession>A0A5C6LTK5</accession>
<evidence type="ECO:0000313" key="2">
    <source>
        <dbReference type="Proteomes" id="UP000318815"/>
    </source>
</evidence>
<proteinExistence type="predicted"/>
<dbReference type="Gene3D" id="3.40.1000.10">
    <property type="entry name" value="Mog1/PsbP, alpha/beta/alpha sandwich"/>
    <property type="match status" value="1"/>
</dbReference>
<evidence type="ECO:0000313" key="1">
    <source>
        <dbReference type="EMBL" id="TWV99829.1"/>
    </source>
</evidence>
<sequence>MKYISLLVVAGAVFFSACKNGNNTPKTSKELLEQAQKNMNSGAGKFSIDAPAGWRKTDTTLNGIKLTFLFAPVETDGFRSNINVVSENVGKLSFEDYHKATLATMGKYMSNFKVLESGDKDISGLPGKWFKYSSDQTGGADVIARNYTVVKNGIAYIITGVAKVKDEATVTPVIESAVGTFKVAE</sequence>
<dbReference type="Proteomes" id="UP000318815">
    <property type="component" value="Unassembled WGS sequence"/>
</dbReference>
<keyword evidence="2" id="KW-1185">Reference proteome</keyword>
<dbReference type="EMBL" id="VOHS01000012">
    <property type="protein sequence ID" value="TWV99829.1"/>
    <property type="molecule type" value="Genomic_DNA"/>
</dbReference>
<protein>
    <submittedName>
        <fullName evidence="1">DUF1795 domain-containing protein</fullName>
    </submittedName>
</protein>
<dbReference type="AlphaFoldDB" id="A0A5C6LTK5"/>
<organism evidence="1 2">
    <name type="scientific">Chitinophaga pinensis</name>
    <dbReference type="NCBI Taxonomy" id="79329"/>
    <lineage>
        <taxon>Bacteria</taxon>
        <taxon>Pseudomonadati</taxon>
        <taxon>Bacteroidota</taxon>
        <taxon>Chitinophagia</taxon>
        <taxon>Chitinophagales</taxon>
        <taxon>Chitinophagaceae</taxon>
        <taxon>Chitinophaga</taxon>
    </lineage>
</organism>
<dbReference type="RefSeq" id="WP_146305712.1">
    <property type="nucleotide sequence ID" value="NZ_VOHS01000012.1"/>
</dbReference>
<comment type="caution">
    <text evidence="1">The sequence shown here is derived from an EMBL/GenBank/DDBJ whole genome shotgun (WGS) entry which is preliminary data.</text>
</comment>